<dbReference type="GO" id="GO:0071038">
    <property type="term" value="P:TRAMP-dependent tRNA surveillance pathway"/>
    <property type="evidence" value="ECO:0007669"/>
    <property type="project" value="TreeGrafter"/>
</dbReference>
<dbReference type="GO" id="GO:0000467">
    <property type="term" value="P:exonucleolytic trimming to generate mature 3'-end of 5.8S rRNA from tricistronic rRNA transcript (SSU-rRNA, 5.8S rRNA, LSU-rRNA)"/>
    <property type="evidence" value="ECO:0007669"/>
    <property type="project" value="TreeGrafter"/>
</dbReference>
<dbReference type="EMBL" id="AMPZ03000002">
    <property type="protein sequence ID" value="KAH9589524.1"/>
    <property type="molecule type" value="Genomic_DNA"/>
</dbReference>
<dbReference type="InterPro" id="IPR027408">
    <property type="entry name" value="PNPase/RNase_PH_dom_sf"/>
</dbReference>
<evidence type="ECO:0000313" key="6">
    <source>
        <dbReference type="EMBL" id="KAH9589524.1"/>
    </source>
</evidence>
<dbReference type="GO" id="GO:0071035">
    <property type="term" value="P:nuclear polyadenylation-dependent rRNA catabolic process"/>
    <property type="evidence" value="ECO:0007669"/>
    <property type="project" value="TreeGrafter"/>
</dbReference>
<dbReference type="CTD" id="24592861"/>
<evidence type="ECO:0000256" key="1">
    <source>
        <dbReference type="ARBA" id="ARBA00004123"/>
    </source>
</evidence>
<dbReference type="InterPro" id="IPR001247">
    <property type="entry name" value="ExoRNase_PH_dom1"/>
</dbReference>
<proteinExistence type="inferred from homology"/>
<organism evidence="6 7">
    <name type="scientific">Schistosoma haematobium</name>
    <name type="common">Blood fluke</name>
    <dbReference type="NCBI Taxonomy" id="6185"/>
    <lineage>
        <taxon>Eukaryota</taxon>
        <taxon>Metazoa</taxon>
        <taxon>Spiralia</taxon>
        <taxon>Lophotrochozoa</taxon>
        <taxon>Platyhelminthes</taxon>
        <taxon>Trematoda</taxon>
        <taxon>Digenea</taxon>
        <taxon>Strigeidida</taxon>
        <taxon>Schistosomatoidea</taxon>
        <taxon>Schistosomatidae</taxon>
        <taxon>Schistosoma</taxon>
    </lineage>
</organism>
<dbReference type="GO" id="GO:0000176">
    <property type="term" value="C:nuclear exosome (RNase complex)"/>
    <property type="evidence" value="ECO:0007669"/>
    <property type="project" value="TreeGrafter"/>
</dbReference>
<dbReference type="InterPro" id="IPR050590">
    <property type="entry name" value="Exosome_comp_Rrp42_subfam"/>
</dbReference>
<comment type="similarity">
    <text evidence="3">Belongs to the RNase PH family.</text>
</comment>
<dbReference type="Proteomes" id="UP000471633">
    <property type="component" value="Unassembled WGS sequence"/>
</dbReference>
<accession>A0A6A5DVV6</accession>
<reference evidence="6" key="2">
    <citation type="journal article" date="2019" name="Gigascience">
        <title>High-quality Schistosoma haematobium genome achieved by single-molecule and long-range sequencing.</title>
        <authorList>
            <person name="Stroehlein A.J."/>
            <person name="Korhonen P.K."/>
            <person name="Chong T.M."/>
            <person name="Lim Y.L."/>
            <person name="Chan K.G."/>
            <person name="Webster B."/>
            <person name="Rollinson D."/>
            <person name="Brindley P.J."/>
            <person name="Gasser R.B."/>
            <person name="Young N.D."/>
        </authorList>
    </citation>
    <scope>NUCLEOTIDE SEQUENCE</scope>
</reference>
<reference evidence="6" key="3">
    <citation type="submission" date="2021-06" db="EMBL/GenBank/DDBJ databases">
        <title>Chromosome-level genome assembly for S. haematobium.</title>
        <authorList>
            <person name="Stroehlein A.J."/>
        </authorList>
    </citation>
    <scope>NUCLEOTIDE SEQUENCE</scope>
</reference>
<evidence type="ECO:0000256" key="3">
    <source>
        <dbReference type="ARBA" id="ARBA00006678"/>
    </source>
</evidence>
<name>A0A6A5DVV6_SCHHA</name>
<dbReference type="RefSeq" id="XP_012796844.2">
    <property type="nucleotide sequence ID" value="XM_012941390.3"/>
</dbReference>
<dbReference type="SUPFAM" id="SSF55666">
    <property type="entry name" value="Ribonuclease PH domain 2-like"/>
    <property type="match status" value="1"/>
</dbReference>
<dbReference type="InterPro" id="IPR020568">
    <property type="entry name" value="Ribosomal_Su5_D2-typ_SF"/>
</dbReference>
<dbReference type="PANTHER" id="PTHR11097:SF14">
    <property type="entry name" value="EXOSOME COMPLEX COMPONENT RRP45"/>
    <property type="match status" value="1"/>
</dbReference>
<reference evidence="6" key="4">
    <citation type="journal article" date="2022" name="PLoS Pathog.">
        <title>Chromosome-level genome of Schistosoma haematobium underpins genome-wide explorations of molecular variation.</title>
        <authorList>
            <person name="Stroehlein A.J."/>
            <person name="Korhonen P.K."/>
            <person name="Lee V.V."/>
            <person name="Ralph S.A."/>
            <person name="Mentink-Kane M."/>
            <person name="You H."/>
            <person name="McManus D.P."/>
            <person name="Tchuente L.T."/>
            <person name="Stothard J.R."/>
            <person name="Kaur P."/>
            <person name="Dudchenko O."/>
            <person name="Aiden E.L."/>
            <person name="Yang B."/>
            <person name="Yang H."/>
            <person name="Emery A.M."/>
            <person name="Webster B.L."/>
            <person name="Brindley P.J."/>
            <person name="Rollinson D."/>
            <person name="Chang B.C.H."/>
            <person name="Gasser R.B."/>
            <person name="Young N.D."/>
        </authorList>
    </citation>
    <scope>NUCLEOTIDE SEQUENCE</scope>
</reference>
<dbReference type="GO" id="GO:0000177">
    <property type="term" value="C:cytoplasmic exosome (RNase complex)"/>
    <property type="evidence" value="ECO:0007669"/>
    <property type="project" value="TreeGrafter"/>
</dbReference>
<dbReference type="GO" id="GO:0034475">
    <property type="term" value="P:U4 snRNA 3'-end processing"/>
    <property type="evidence" value="ECO:0007669"/>
    <property type="project" value="TreeGrafter"/>
</dbReference>
<dbReference type="PANTHER" id="PTHR11097">
    <property type="entry name" value="EXOSOME COMPLEX EXONUCLEASE RIBOSOMAL RNA PROCESSING PROTEIN"/>
    <property type="match status" value="1"/>
</dbReference>
<dbReference type="AlphaFoldDB" id="A0A6A5DVV6"/>
<gene>
    <name evidence="6" type="primary">EXOSC9_1</name>
    <name evidence="6" type="ORF">MS3_00002559</name>
</gene>
<dbReference type="InterPro" id="IPR015847">
    <property type="entry name" value="ExoRNase_PH_dom2"/>
</dbReference>
<feature type="region of interest" description="Disordered" evidence="5">
    <location>
        <begin position="404"/>
        <end position="442"/>
    </location>
</feature>
<comment type="subcellular location">
    <subcellularLocation>
        <location evidence="2">Cytoplasm</location>
    </subcellularLocation>
    <subcellularLocation>
        <location evidence="1">Nucleus</location>
    </subcellularLocation>
</comment>
<dbReference type="Gene3D" id="3.30.230.70">
    <property type="entry name" value="GHMP Kinase, N-terminal domain"/>
    <property type="match status" value="1"/>
</dbReference>
<evidence type="ECO:0000256" key="5">
    <source>
        <dbReference type="SAM" id="MobiDB-lite"/>
    </source>
</evidence>
<keyword evidence="4" id="KW-0963">Cytoplasm</keyword>
<dbReference type="KEGG" id="shx:MS3_00002559"/>
<reference evidence="6" key="1">
    <citation type="journal article" date="2012" name="Nat. Genet.">
        <title>Whole-genome sequence of Schistosoma haematobium.</title>
        <authorList>
            <person name="Young N.D."/>
            <person name="Jex A.R."/>
            <person name="Li B."/>
            <person name="Liu S."/>
            <person name="Yang L."/>
            <person name="Xiong Z."/>
            <person name="Li Y."/>
            <person name="Cantacessi C."/>
            <person name="Hall R.S."/>
            <person name="Xu X."/>
            <person name="Chen F."/>
            <person name="Wu X."/>
            <person name="Zerlotini A."/>
            <person name="Oliveira G."/>
            <person name="Hofmann A."/>
            <person name="Zhang G."/>
            <person name="Fang X."/>
            <person name="Kang Y."/>
            <person name="Campbell B.E."/>
            <person name="Loukas A."/>
            <person name="Ranganathan S."/>
            <person name="Rollinson D."/>
            <person name="Rinaldi G."/>
            <person name="Brindley P.J."/>
            <person name="Yang H."/>
            <person name="Wang J."/>
            <person name="Wang J."/>
            <person name="Gasser R.B."/>
        </authorList>
    </citation>
    <scope>NUCLEOTIDE SEQUENCE</scope>
</reference>
<dbReference type="InterPro" id="IPR036345">
    <property type="entry name" value="ExoRNase_PH_dom2_sf"/>
</dbReference>
<dbReference type="GO" id="GO:0071028">
    <property type="term" value="P:nuclear mRNA surveillance"/>
    <property type="evidence" value="ECO:0007669"/>
    <property type="project" value="TreeGrafter"/>
</dbReference>
<dbReference type="GO" id="GO:0035925">
    <property type="term" value="F:mRNA 3'-UTR AU-rich region binding"/>
    <property type="evidence" value="ECO:0007669"/>
    <property type="project" value="TreeGrafter"/>
</dbReference>
<protein>
    <submittedName>
        <fullName evidence="6">Exosome complex component RRP45, variant 2</fullName>
    </submittedName>
</protein>
<sequence length="543" mass="60540">MVAGDQRLVHTPFVPSGHWSPCAPLFWNPVKVSDIGFSSSHFRKQHPYFMDYFCFLLISYQYFVTMLPTQEVNTLTEMLISGYRLDGRSINEYREISFRFPQGKDPNVSGCCVVKIGATTVMAQVSVEVIEPKHFRPSQGMLFVHFDASILKLCKTLYRKQKRDDEGRRLSAVLQTLLRDSIDLDALCIVAWERVFAVRVELRALSYDGNLGDCGALAAVAALAAFRRPDVYVDDTGKVLVDFEAKFRPRVPLGIRRTPVLVTLGLTADAKVILVDPTAREELILTGGRVLLGLTNTSEICCLYTTGLSVPIQCSSLSRCIRLANSKAKSLVSLIHWVLEGLSVQREANLTAAHARSSELNESLIIASNAPLVLSTATFLLDKTNQIDHETGSYREEGEILPIDHDSYSDLDHDDMDIVSSDEGEEHDGKNTSVKSHSKQKNETKLLPYGVIEVSSSSNNHNDNDNQISGTILPNSSENDFDEFDSSIHMFHANSLILDTSNQTFSEVFKQNDHTIESVYETHIVVVDDDDDEEDDVTILNLV</sequence>
<dbReference type="Pfam" id="PF03725">
    <property type="entry name" value="RNase_PH_C"/>
    <property type="match status" value="1"/>
</dbReference>
<dbReference type="GeneID" id="24592861"/>
<evidence type="ECO:0000256" key="2">
    <source>
        <dbReference type="ARBA" id="ARBA00004496"/>
    </source>
</evidence>
<keyword evidence="7" id="KW-1185">Reference proteome</keyword>
<evidence type="ECO:0000313" key="7">
    <source>
        <dbReference type="Proteomes" id="UP000471633"/>
    </source>
</evidence>
<feature type="compositionally biased region" description="Acidic residues" evidence="5">
    <location>
        <begin position="412"/>
        <end position="426"/>
    </location>
</feature>
<dbReference type="GO" id="GO:0034476">
    <property type="term" value="P:U5 snRNA 3'-end processing"/>
    <property type="evidence" value="ECO:0007669"/>
    <property type="project" value="TreeGrafter"/>
</dbReference>
<dbReference type="Pfam" id="PF01138">
    <property type="entry name" value="RNase_PH"/>
    <property type="match status" value="1"/>
</dbReference>
<dbReference type="GO" id="GO:0034473">
    <property type="term" value="P:U1 snRNA 3'-end processing"/>
    <property type="evidence" value="ECO:0007669"/>
    <property type="project" value="TreeGrafter"/>
</dbReference>
<dbReference type="GO" id="GO:0016075">
    <property type="term" value="P:rRNA catabolic process"/>
    <property type="evidence" value="ECO:0007669"/>
    <property type="project" value="TreeGrafter"/>
</dbReference>
<evidence type="ECO:0000256" key="4">
    <source>
        <dbReference type="ARBA" id="ARBA00022490"/>
    </source>
</evidence>
<dbReference type="SUPFAM" id="SSF54211">
    <property type="entry name" value="Ribosomal protein S5 domain 2-like"/>
    <property type="match status" value="1"/>
</dbReference>
<comment type="caution">
    <text evidence="6">The sequence shown here is derived from an EMBL/GenBank/DDBJ whole genome shotgun (WGS) entry which is preliminary data.</text>
</comment>